<proteinExistence type="predicted"/>
<evidence type="ECO:0000259" key="6">
    <source>
        <dbReference type="PROSITE" id="PS50089"/>
    </source>
</evidence>
<organism evidence="7 8">
    <name type="scientific">Rhodotorula paludigena</name>
    <dbReference type="NCBI Taxonomy" id="86838"/>
    <lineage>
        <taxon>Eukaryota</taxon>
        <taxon>Fungi</taxon>
        <taxon>Dikarya</taxon>
        <taxon>Basidiomycota</taxon>
        <taxon>Pucciniomycotina</taxon>
        <taxon>Microbotryomycetes</taxon>
        <taxon>Sporidiobolales</taxon>
        <taxon>Sporidiobolaceae</taxon>
        <taxon>Rhodotorula</taxon>
    </lineage>
</organism>
<feature type="compositionally biased region" description="Low complexity" evidence="5">
    <location>
        <begin position="220"/>
        <end position="232"/>
    </location>
</feature>
<feature type="domain" description="RING-type" evidence="6">
    <location>
        <begin position="312"/>
        <end position="353"/>
    </location>
</feature>
<feature type="region of interest" description="Disordered" evidence="5">
    <location>
        <begin position="360"/>
        <end position="526"/>
    </location>
</feature>
<dbReference type="GO" id="GO:0005737">
    <property type="term" value="C:cytoplasm"/>
    <property type="evidence" value="ECO:0007669"/>
    <property type="project" value="TreeGrafter"/>
</dbReference>
<keyword evidence="8" id="KW-1185">Reference proteome</keyword>
<feature type="region of interest" description="Disordered" evidence="5">
    <location>
        <begin position="123"/>
        <end position="167"/>
    </location>
</feature>
<dbReference type="InterPro" id="IPR001841">
    <property type="entry name" value="Znf_RING"/>
</dbReference>
<dbReference type="EMBL" id="BQKY01000005">
    <property type="protein sequence ID" value="GJN89686.1"/>
    <property type="molecule type" value="Genomic_DNA"/>
</dbReference>
<reference evidence="7 8" key="1">
    <citation type="submission" date="2021-12" db="EMBL/GenBank/DDBJ databases">
        <title>High titer production of polyol ester of fatty acids by Rhodotorula paludigena BS15 towards product separation-free biomass refinery.</title>
        <authorList>
            <person name="Mano J."/>
            <person name="Ono H."/>
            <person name="Tanaka T."/>
            <person name="Naito K."/>
            <person name="Sushida H."/>
            <person name="Ike M."/>
            <person name="Tokuyasu K."/>
            <person name="Kitaoka M."/>
        </authorList>
    </citation>
    <scope>NUCLEOTIDE SEQUENCE [LARGE SCALE GENOMIC DNA]</scope>
    <source>
        <strain evidence="7 8">BS15</strain>
    </source>
</reference>
<feature type="compositionally biased region" description="Acidic residues" evidence="5">
    <location>
        <begin position="467"/>
        <end position="476"/>
    </location>
</feature>
<dbReference type="PROSITE" id="PS50089">
    <property type="entry name" value="ZF_RING_2"/>
    <property type="match status" value="1"/>
</dbReference>
<dbReference type="Pfam" id="PF13639">
    <property type="entry name" value="zf-RING_2"/>
    <property type="match status" value="1"/>
</dbReference>
<dbReference type="CDD" id="cd16454">
    <property type="entry name" value="RING-H2_PA-TM-RING"/>
    <property type="match status" value="1"/>
</dbReference>
<feature type="region of interest" description="Disordered" evidence="5">
    <location>
        <begin position="183"/>
        <end position="232"/>
    </location>
</feature>
<evidence type="ECO:0000256" key="3">
    <source>
        <dbReference type="ARBA" id="ARBA00022833"/>
    </source>
</evidence>
<dbReference type="PANTHER" id="PTHR15710:SF217">
    <property type="entry name" value="E3 UBIQUITIN-PROTEIN LIGASE RDUF2"/>
    <property type="match status" value="1"/>
</dbReference>
<dbReference type="SUPFAM" id="SSF57850">
    <property type="entry name" value="RING/U-box"/>
    <property type="match status" value="1"/>
</dbReference>
<dbReference type="AlphaFoldDB" id="A0AAV5GAR3"/>
<feature type="region of interest" description="Disordered" evidence="5">
    <location>
        <begin position="36"/>
        <end position="75"/>
    </location>
</feature>
<feature type="compositionally biased region" description="Basic and acidic residues" evidence="5">
    <location>
        <begin position="477"/>
        <end position="490"/>
    </location>
</feature>
<name>A0AAV5GAR3_9BASI</name>
<dbReference type="GO" id="GO:0008270">
    <property type="term" value="F:zinc ion binding"/>
    <property type="evidence" value="ECO:0007669"/>
    <property type="project" value="UniProtKB-KW"/>
</dbReference>
<keyword evidence="2 4" id="KW-0863">Zinc-finger</keyword>
<dbReference type="GO" id="GO:0061630">
    <property type="term" value="F:ubiquitin protein ligase activity"/>
    <property type="evidence" value="ECO:0007669"/>
    <property type="project" value="TreeGrafter"/>
</dbReference>
<feature type="compositionally biased region" description="Basic and acidic residues" evidence="5">
    <location>
        <begin position="188"/>
        <end position="210"/>
    </location>
</feature>
<keyword evidence="1" id="KW-0479">Metal-binding</keyword>
<dbReference type="GO" id="GO:0016567">
    <property type="term" value="P:protein ubiquitination"/>
    <property type="evidence" value="ECO:0007669"/>
    <property type="project" value="TreeGrafter"/>
</dbReference>
<keyword evidence="3" id="KW-0862">Zinc</keyword>
<feature type="compositionally biased region" description="Low complexity" evidence="5">
    <location>
        <begin position="368"/>
        <end position="416"/>
    </location>
</feature>
<protein>
    <recommendedName>
        <fullName evidence="6">RING-type domain-containing protein</fullName>
    </recommendedName>
</protein>
<dbReference type="Proteomes" id="UP001342314">
    <property type="component" value="Unassembled WGS sequence"/>
</dbReference>
<dbReference type="InterPro" id="IPR013083">
    <property type="entry name" value="Znf_RING/FYVE/PHD"/>
</dbReference>
<comment type="caution">
    <text evidence="7">The sequence shown here is derived from an EMBL/GenBank/DDBJ whole genome shotgun (WGS) entry which is preliminary data.</text>
</comment>
<feature type="compositionally biased region" description="Polar residues" evidence="5">
    <location>
        <begin position="423"/>
        <end position="432"/>
    </location>
</feature>
<feature type="compositionally biased region" description="Acidic residues" evidence="5">
    <location>
        <begin position="146"/>
        <end position="156"/>
    </location>
</feature>
<accession>A0AAV5GAR3</accession>
<evidence type="ECO:0000313" key="7">
    <source>
        <dbReference type="EMBL" id="GJN89686.1"/>
    </source>
</evidence>
<evidence type="ECO:0000256" key="4">
    <source>
        <dbReference type="PROSITE-ProRule" id="PRU00175"/>
    </source>
</evidence>
<evidence type="ECO:0000256" key="1">
    <source>
        <dbReference type="ARBA" id="ARBA00022723"/>
    </source>
</evidence>
<dbReference type="SMART" id="SM00184">
    <property type="entry name" value="RING"/>
    <property type="match status" value="1"/>
</dbReference>
<dbReference type="Gene3D" id="3.30.40.10">
    <property type="entry name" value="Zinc/RING finger domain, C3HC4 (zinc finger)"/>
    <property type="match status" value="1"/>
</dbReference>
<sequence length="526" mass="54126">MPRHFCHVCSVEGDNFPSDADGPVCPECGGSFVEEIPADGADADDPRDFDPDDGPPLGGFLFGNAPPGAQPGQGGPALFRFAVPGGGGGFVAGAGGAGGLGGGLNPLTAAMLQAFGLAPPPQGVRANVPLRGQQDGQDGRRGDMAGEGEDPAEGAEDGGHAPGGQQNQVPIQNLASFLGEAFGVHAPHPADDPEHNPFAEGSHERVHRGEGDDDGDERQQQQPGAGPRGGPLNLLGTLLNAFGFQGGAFGLPASAGDYAWGSEESFQQLLNDLMEQAAGRAGPQPAPDDMIEKLPRIKVNQEILDMDGINSCSVCQDAFQLDEAALSLPCRHIYHEDCIAPWLKTSGTCPTCRFALVPQPGQPGYGEGQQQPQQPGGEGQASQTGSATSTSATAEFGGPPSASSQPHASTSSSAARPRPPLVTRQSSLNPHSPATARIPEVDGGSRLPGSWVWPDGEGEGGPRSVNDDPEDMPLEEGEQRGAGEEERKDPATAAAEAAERRARESRRAGAQDGDTAMQDPVIEGVD</sequence>
<feature type="compositionally biased region" description="Basic and acidic residues" evidence="5">
    <location>
        <begin position="497"/>
        <end position="509"/>
    </location>
</feature>
<evidence type="ECO:0000313" key="8">
    <source>
        <dbReference type="Proteomes" id="UP001342314"/>
    </source>
</evidence>
<gene>
    <name evidence="7" type="ORF">Rhopal_002673-T1</name>
</gene>
<evidence type="ECO:0000256" key="2">
    <source>
        <dbReference type="ARBA" id="ARBA00022771"/>
    </source>
</evidence>
<evidence type="ECO:0000256" key="5">
    <source>
        <dbReference type="SAM" id="MobiDB-lite"/>
    </source>
</evidence>
<dbReference type="PANTHER" id="PTHR15710">
    <property type="entry name" value="E3 UBIQUITIN-PROTEIN LIGASE PRAJA"/>
    <property type="match status" value="1"/>
</dbReference>